<dbReference type="EMBL" id="CP024700">
    <property type="protein sequence ID" value="ATV62497.1"/>
    <property type="molecule type" value="Genomic_DNA"/>
</dbReference>
<reference evidence="1 3" key="1">
    <citation type="submission" date="2017-11" db="EMBL/GenBank/DDBJ databases">
        <title>Genome sequencing of Fusobacterium periodonticum KCOM 1263.</title>
        <authorList>
            <person name="Kook J.-K."/>
            <person name="Park S.-N."/>
            <person name="Lim Y.K."/>
        </authorList>
    </citation>
    <scope>NUCLEOTIDE SEQUENCE [LARGE SCALE GENOMIC DNA]</scope>
    <source>
        <strain evidence="1 3">KCOM 1263</strain>
    </source>
</reference>
<keyword evidence="3" id="KW-1185">Reference proteome</keyword>
<name>A0A2D3P298_9FUSO</name>
<evidence type="ECO:0000313" key="2">
    <source>
        <dbReference type="EMBL" id="ATV62497.1"/>
    </source>
</evidence>
<dbReference type="EMBL" id="CP024700">
    <property type="protein sequence ID" value="ATV61805.1"/>
    <property type="molecule type" value="Genomic_DNA"/>
</dbReference>
<dbReference type="Proteomes" id="UP000228552">
    <property type="component" value="Chromosome"/>
</dbReference>
<dbReference type="RefSeq" id="WP_099987744.1">
    <property type="nucleotide sequence ID" value="NZ_CP024700.1"/>
</dbReference>
<accession>A0A2D3P298</accession>
<protein>
    <submittedName>
        <fullName evidence="1">Uncharacterized protein</fullName>
    </submittedName>
</protein>
<evidence type="ECO:0000313" key="1">
    <source>
        <dbReference type="EMBL" id="ATV61805.1"/>
    </source>
</evidence>
<gene>
    <name evidence="1" type="ORF">CTM74_08185</name>
    <name evidence="2" type="ORF">CTM74_12020</name>
</gene>
<sequence>MENLISLNKGDGDFEANIRGLIIKVYAYPSKTGLNRYNFYSAFPNKCLVCILSENDGIRNAEPALEAFDKNGFKANNVIGTGQFFCTAIGY</sequence>
<proteinExistence type="predicted"/>
<dbReference type="AlphaFoldDB" id="A0A2D3P298"/>
<evidence type="ECO:0000313" key="3">
    <source>
        <dbReference type="Proteomes" id="UP000228552"/>
    </source>
</evidence>
<dbReference type="Gene3D" id="2.60.40.3940">
    <property type="match status" value="1"/>
</dbReference>
<organism evidence="1 3">
    <name type="scientific">Fusobacterium pseudoperiodonticum</name>
    <dbReference type="NCBI Taxonomy" id="2663009"/>
    <lineage>
        <taxon>Bacteria</taxon>
        <taxon>Fusobacteriati</taxon>
        <taxon>Fusobacteriota</taxon>
        <taxon>Fusobacteriia</taxon>
        <taxon>Fusobacteriales</taxon>
        <taxon>Fusobacteriaceae</taxon>
        <taxon>Fusobacterium</taxon>
    </lineage>
</organism>